<keyword evidence="6" id="KW-1185">Reference proteome</keyword>
<evidence type="ECO:0000256" key="2">
    <source>
        <dbReference type="SAM" id="Phobius"/>
    </source>
</evidence>
<comment type="caution">
    <text evidence="5">The sequence shown here is derived from an EMBL/GenBank/DDBJ whole genome shotgun (WGS) entry which is preliminary data.</text>
</comment>
<feature type="compositionally biased region" description="Low complexity" evidence="1">
    <location>
        <begin position="208"/>
        <end position="271"/>
    </location>
</feature>
<dbReference type="NCBIfam" id="TIGR01167">
    <property type="entry name" value="LPXTG_anchor"/>
    <property type="match status" value="1"/>
</dbReference>
<keyword evidence="2" id="KW-0812">Transmembrane</keyword>
<feature type="compositionally biased region" description="Low complexity" evidence="1">
    <location>
        <begin position="38"/>
        <end position="54"/>
    </location>
</feature>
<accession>A0A9X1QS36</accession>
<evidence type="ECO:0000313" key="6">
    <source>
        <dbReference type="Proteomes" id="UP001139336"/>
    </source>
</evidence>
<sequence length="596" mass="62845">MFQKLPVKTTYRAPVTASVMCLGLVMATPVTLADEEPTPTTASSAPVSSTSAVPAPSPAAPAPVIAPAPAPAPQPVADSAITLQRLRSVAVGDRSHDVTARIAPINDESSPGLVAFYRVGGRGSVERVEKVAVDGVRTSANVVGIHPDERVLVNGVPVRADVIVLDLSSWQIHDPSTLTFRLILDDEGADGASYHLGTDRVAAHLGLTTPRPSSSSAAPSSSTKASSSSSASSSASASASASSSESSSTRSSSSTSSSSASASPSESTSETARGRERAANVGPDEECLKSMVEKFPGTNELAYCRLKVESSNNIFTASPRTFTLEIQDDSQLQAISILPNGGDLDPNGYGKMDSLEINGKVLDPSSYQHSYFKDEQKNSHLYILLNTPLDVDPGTQVTVKISGVSWGTPKDAKDYTVGLFGAKEGAVDPEKAPFELSVYKYGTNEKGEVDFSSEPIEGAEFRLYKYQYVDEGKELYTEPRTLTAGEGNALTLKDVEPGMYALTESKSPEGYELLPEAFIFEVVDTGSAYAMKPAREYSFIQWGVTDGTHGEVRIADIRRTGSLPNTGGMGVFAPMCAGLAVIALAVVLGRRRSRGV</sequence>
<reference evidence="5" key="1">
    <citation type="submission" date="2022-01" db="EMBL/GenBank/DDBJ databases">
        <title>Corynebacterium sp. nov isolated from isolated from the feces of the greater white-fronted geese (Anser albifrons) at Poyang Lake, PR China.</title>
        <authorList>
            <person name="Liu Q."/>
        </authorList>
    </citation>
    <scope>NUCLEOTIDE SEQUENCE</scope>
    <source>
        <strain evidence="5">JCM 32435</strain>
    </source>
</reference>
<feature type="compositionally biased region" description="Pro residues" evidence="1">
    <location>
        <begin position="55"/>
        <end position="71"/>
    </location>
</feature>
<dbReference type="Gene3D" id="2.60.40.10">
    <property type="entry name" value="Immunoglobulins"/>
    <property type="match status" value="1"/>
</dbReference>
<keyword evidence="2" id="KW-0472">Membrane</keyword>
<feature type="domain" description="SpaA-like prealbumin fold" evidence="4">
    <location>
        <begin position="453"/>
        <end position="526"/>
    </location>
</feature>
<feature type="region of interest" description="Disordered" evidence="1">
    <location>
        <begin position="206"/>
        <end position="285"/>
    </location>
</feature>
<dbReference type="InterPro" id="IPR013783">
    <property type="entry name" value="Ig-like_fold"/>
</dbReference>
<gene>
    <name evidence="5" type="ORF">L1O03_06440</name>
</gene>
<evidence type="ECO:0000259" key="4">
    <source>
        <dbReference type="Pfam" id="PF17802"/>
    </source>
</evidence>
<protein>
    <submittedName>
        <fullName evidence="5">LPXTG cell wall anchor domain-containing protein</fullName>
    </submittedName>
</protein>
<dbReference type="AlphaFoldDB" id="A0A9X1QS36"/>
<organism evidence="5 6">
    <name type="scientific">Corynebacterium uropygiale</name>
    <dbReference type="NCBI Taxonomy" id="1775911"/>
    <lineage>
        <taxon>Bacteria</taxon>
        <taxon>Bacillati</taxon>
        <taxon>Actinomycetota</taxon>
        <taxon>Actinomycetes</taxon>
        <taxon>Mycobacteriales</taxon>
        <taxon>Corynebacteriaceae</taxon>
        <taxon>Corynebacterium</taxon>
    </lineage>
</organism>
<dbReference type="InterPro" id="IPR041033">
    <property type="entry name" value="SpaA_PFL_dom_1"/>
</dbReference>
<evidence type="ECO:0000256" key="3">
    <source>
        <dbReference type="SAM" id="SignalP"/>
    </source>
</evidence>
<evidence type="ECO:0000256" key="1">
    <source>
        <dbReference type="SAM" id="MobiDB-lite"/>
    </source>
</evidence>
<keyword evidence="2" id="KW-1133">Transmembrane helix</keyword>
<dbReference type="EMBL" id="JAKGSI010000003">
    <property type="protein sequence ID" value="MCF4006818.1"/>
    <property type="molecule type" value="Genomic_DNA"/>
</dbReference>
<feature type="region of interest" description="Disordered" evidence="1">
    <location>
        <begin position="35"/>
        <end position="71"/>
    </location>
</feature>
<dbReference type="GO" id="GO:0005975">
    <property type="term" value="P:carbohydrate metabolic process"/>
    <property type="evidence" value="ECO:0007669"/>
    <property type="project" value="UniProtKB-ARBA"/>
</dbReference>
<dbReference type="Proteomes" id="UP001139336">
    <property type="component" value="Unassembled WGS sequence"/>
</dbReference>
<dbReference type="Pfam" id="PF17802">
    <property type="entry name" value="SpaA"/>
    <property type="match status" value="1"/>
</dbReference>
<keyword evidence="3" id="KW-0732">Signal</keyword>
<feature type="signal peptide" evidence="3">
    <location>
        <begin position="1"/>
        <end position="33"/>
    </location>
</feature>
<dbReference type="RefSeq" id="WP_236118628.1">
    <property type="nucleotide sequence ID" value="NZ_JAKGSI010000003.1"/>
</dbReference>
<feature type="chain" id="PRO_5040870882" evidence="3">
    <location>
        <begin position="34"/>
        <end position="596"/>
    </location>
</feature>
<evidence type="ECO:0000313" key="5">
    <source>
        <dbReference type="EMBL" id="MCF4006818.1"/>
    </source>
</evidence>
<proteinExistence type="predicted"/>
<name>A0A9X1QS36_9CORY</name>
<feature type="transmembrane region" description="Helical" evidence="2">
    <location>
        <begin position="567"/>
        <end position="588"/>
    </location>
</feature>